<comment type="catalytic activity">
    <reaction evidence="1">
        <text>alpha-D-glucose 1-phosphate + ATP + H(+) = ADP-alpha-D-glucose + diphosphate</text>
        <dbReference type="Rhea" id="RHEA:12120"/>
        <dbReference type="ChEBI" id="CHEBI:15378"/>
        <dbReference type="ChEBI" id="CHEBI:30616"/>
        <dbReference type="ChEBI" id="CHEBI:33019"/>
        <dbReference type="ChEBI" id="CHEBI:57498"/>
        <dbReference type="ChEBI" id="CHEBI:58601"/>
        <dbReference type="EC" id="2.7.7.27"/>
    </reaction>
</comment>
<reference evidence="9" key="1">
    <citation type="submission" date="2017-08" db="EMBL/GenBank/DDBJ databases">
        <authorList>
            <person name="Polle J.E."/>
            <person name="Barry K."/>
            <person name="Cushman J."/>
            <person name="Schmutz J."/>
            <person name="Tran D."/>
            <person name="Hathwaick L.T."/>
            <person name="Yim W.C."/>
            <person name="Jenkins J."/>
            <person name="Mckie-Krisberg Z.M."/>
            <person name="Prochnik S."/>
            <person name="Lindquist E."/>
            <person name="Dockter R.B."/>
            <person name="Adam C."/>
            <person name="Molina H."/>
            <person name="Bunkerborg J."/>
            <person name="Jin E."/>
            <person name="Buchheim M."/>
            <person name="Magnuson J."/>
        </authorList>
    </citation>
    <scope>NUCLEOTIDE SEQUENCE</scope>
    <source>
        <strain evidence="9">CCAP 19/18</strain>
    </source>
</reference>
<dbReference type="InterPro" id="IPR005835">
    <property type="entry name" value="NTP_transferase_dom"/>
</dbReference>
<dbReference type="Pfam" id="PF00483">
    <property type="entry name" value="NTP_transferase"/>
    <property type="match status" value="1"/>
</dbReference>
<comment type="similarity">
    <text evidence="2">Belongs to the bacterial/plant glucose-1-phosphate adenylyltransferase family.</text>
</comment>
<keyword evidence="4" id="KW-0021">Allosteric enzyme</keyword>
<dbReference type="EMBL" id="MU069679">
    <property type="protein sequence ID" value="KAF5836002.1"/>
    <property type="molecule type" value="Genomic_DNA"/>
</dbReference>
<evidence type="ECO:0000256" key="3">
    <source>
        <dbReference type="ARBA" id="ARBA00012460"/>
    </source>
</evidence>
<sequence length="185" mass="19724">MQNKMIMRTHVKGATLSERGVLAAAGTPHKWSRQCRGPASLASKSRALGASAYKEQDGRESGEGQGQQVYELKNSLSSSSSVAKTLLSPAETGRGSSIAMVLGGGPQDYTKLYPLTEKRALPAVPVGGSYRLVDIPISNLFNSGINKLYIITQFNSQSLNRHLTRTYSLPGGLKDCPKGHGGIMC</sequence>
<accession>A0ABQ7GN45</accession>
<proteinExistence type="inferred from homology"/>
<keyword evidence="6" id="KW-0548">Nucleotidyltransferase</keyword>
<dbReference type="PANTHER" id="PTHR43523:SF12">
    <property type="entry name" value="GLUCOSE-1-PHOSPHATE ADENYLYLTRANSFERASE LARGE SUBUNIT 1, CHLOROPLASTIC-RELATED"/>
    <property type="match status" value="1"/>
</dbReference>
<evidence type="ECO:0000256" key="1">
    <source>
        <dbReference type="ARBA" id="ARBA00000956"/>
    </source>
</evidence>
<dbReference type="EC" id="2.7.7.27" evidence="3"/>
<name>A0ABQ7GN45_DUNSA</name>
<evidence type="ECO:0000256" key="7">
    <source>
        <dbReference type="ARBA" id="ARBA00022741"/>
    </source>
</evidence>
<keyword evidence="10" id="KW-1185">Reference proteome</keyword>
<evidence type="ECO:0000256" key="4">
    <source>
        <dbReference type="ARBA" id="ARBA00022533"/>
    </source>
</evidence>
<dbReference type="Proteomes" id="UP000815325">
    <property type="component" value="Unassembled WGS sequence"/>
</dbReference>
<evidence type="ECO:0000256" key="5">
    <source>
        <dbReference type="ARBA" id="ARBA00022679"/>
    </source>
</evidence>
<keyword evidence="7" id="KW-0547">Nucleotide-binding</keyword>
<gene>
    <name evidence="9" type="ORF">DUNSADRAFT_6572</name>
</gene>
<dbReference type="InterPro" id="IPR029044">
    <property type="entry name" value="Nucleotide-diphossugar_trans"/>
</dbReference>
<comment type="caution">
    <text evidence="9">The sequence shown here is derived from an EMBL/GenBank/DDBJ whole genome shotgun (WGS) entry which is preliminary data.</text>
</comment>
<evidence type="ECO:0000259" key="8">
    <source>
        <dbReference type="Pfam" id="PF00483"/>
    </source>
</evidence>
<evidence type="ECO:0000313" key="10">
    <source>
        <dbReference type="Proteomes" id="UP000815325"/>
    </source>
</evidence>
<organism evidence="9 10">
    <name type="scientific">Dunaliella salina</name>
    <name type="common">Green alga</name>
    <name type="synonym">Protococcus salinus</name>
    <dbReference type="NCBI Taxonomy" id="3046"/>
    <lineage>
        <taxon>Eukaryota</taxon>
        <taxon>Viridiplantae</taxon>
        <taxon>Chlorophyta</taxon>
        <taxon>core chlorophytes</taxon>
        <taxon>Chlorophyceae</taxon>
        <taxon>CS clade</taxon>
        <taxon>Chlamydomonadales</taxon>
        <taxon>Dunaliellaceae</taxon>
        <taxon>Dunaliella</taxon>
    </lineage>
</organism>
<evidence type="ECO:0000256" key="2">
    <source>
        <dbReference type="ARBA" id="ARBA00010443"/>
    </source>
</evidence>
<keyword evidence="5" id="KW-0808">Transferase</keyword>
<protein>
    <recommendedName>
        <fullName evidence="3">glucose-1-phosphate adenylyltransferase</fullName>
        <ecNumber evidence="3">2.7.7.27</ecNumber>
    </recommendedName>
</protein>
<dbReference type="InterPro" id="IPR011831">
    <property type="entry name" value="ADP-Glc_PPase"/>
</dbReference>
<dbReference type="PANTHER" id="PTHR43523">
    <property type="entry name" value="GLUCOSE-1-PHOSPHATE ADENYLYLTRANSFERASE-RELATED"/>
    <property type="match status" value="1"/>
</dbReference>
<dbReference type="SUPFAM" id="SSF53448">
    <property type="entry name" value="Nucleotide-diphospho-sugar transferases"/>
    <property type="match status" value="1"/>
</dbReference>
<feature type="domain" description="Nucleotidyl transferase" evidence="8">
    <location>
        <begin position="99"/>
        <end position="168"/>
    </location>
</feature>
<evidence type="ECO:0000313" key="9">
    <source>
        <dbReference type="EMBL" id="KAF5836002.1"/>
    </source>
</evidence>
<dbReference type="Gene3D" id="3.90.550.10">
    <property type="entry name" value="Spore Coat Polysaccharide Biosynthesis Protein SpsA, Chain A"/>
    <property type="match status" value="1"/>
</dbReference>
<evidence type="ECO:0000256" key="6">
    <source>
        <dbReference type="ARBA" id="ARBA00022695"/>
    </source>
</evidence>